<feature type="region of interest" description="Disordered" evidence="4">
    <location>
        <begin position="67"/>
        <end position="124"/>
    </location>
</feature>
<protein>
    <submittedName>
        <fullName evidence="5">Uncharacterized protein</fullName>
    </submittedName>
</protein>
<dbReference type="InterPro" id="IPR036322">
    <property type="entry name" value="WD40_repeat_dom_sf"/>
</dbReference>
<dbReference type="PANTHER" id="PTHR16017">
    <property type="entry name" value="GASTRULATION DEFECTIVE PROTEIN 1-RELATED"/>
    <property type="match status" value="1"/>
</dbReference>
<name>A0A0E9NJR4_SAICN</name>
<dbReference type="InterPro" id="IPR051858">
    <property type="entry name" value="WD_repeat_GAD-1"/>
</dbReference>
<accession>A0A0E9NJR4</accession>
<evidence type="ECO:0000313" key="6">
    <source>
        <dbReference type="Proteomes" id="UP000033140"/>
    </source>
</evidence>
<dbReference type="PANTHER" id="PTHR16017:SF0">
    <property type="entry name" value="WD REPEAT-CONTAINING PROTEIN 70"/>
    <property type="match status" value="1"/>
</dbReference>
<dbReference type="GO" id="GO:0005634">
    <property type="term" value="C:nucleus"/>
    <property type="evidence" value="ECO:0007669"/>
    <property type="project" value="TreeGrafter"/>
</dbReference>
<dbReference type="Gene3D" id="2.130.10.10">
    <property type="entry name" value="YVTN repeat-like/Quinoprotein amine dehydrogenase"/>
    <property type="match status" value="2"/>
</dbReference>
<dbReference type="OMA" id="KGDQYIT"/>
<sequence>MLNRRRSMLLSLLSRPASPYGAGAALVRHLQEPPTASAMDPNDDAMWASLPMSFGKQTKKANVSAQFEATKRASSGVQGSDAKKEELKAPSAPKPPSPRRKPADDSDSDPLLSDSDSEDGDNTSLFPISHELVLKDHTKPVSALSLDPSGARLISGSYDYNLKFWDFAGMDPSTLRPFRSMEPNEAKPVHHVEWSITGDSALVIPASSQAQLVDRDGDKICEFVRGDMYIRDLRGTSGHVAELTSGTWHPTDKKQFVTASADGTVRVWDVNNTRKQVMVGVHKSKTPGAGRVKISAVLWSPDARFVGAAAVDGTVSLWDGKARSWSRPANVIDAAHLKNTETSGIVFSRDGNFMATRGGDETVKVWDTRNLKKPLSTRSGLSTNNAETNIIFSPDNRYLLTGTSVPFNSPTPGTLEILHAGDLKSAASIPISNSSVIRVLWHSKINQIITGSANGDVRVLYSPEESVRGAKLCVGKAPRVRHIDEDPSMAADIDPSAASIILPNARPEDRNETFSNKTKANMARKNPILSRRPQIPAAPGPLGGTPDQRHVDENIVGSDMRNEDPREALLKFAEIAEKDPMFFGVYKKNQPRNILAGETGEEEEEERKKKRRVLKRVRGLGSMHIVTFYILPPLIHPHVEGTHSPSPPCQLQQFLSLCWPPIDYMKTKRKRPYQKTSTRSTQVTNT</sequence>
<feature type="repeat" description="WD" evidence="3">
    <location>
        <begin position="345"/>
        <end position="376"/>
    </location>
</feature>
<dbReference type="EMBL" id="BACD03000029">
    <property type="protein sequence ID" value="GAO50122.1"/>
    <property type="molecule type" value="Genomic_DNA"/>
</dbReference>
<dbReference type="SUPFAM" id="SSF50978">
    <property type="entry name" value="WD40 repeat-like"/>
    <property type="match status" value="1"/>
</dbReference>
<reference evidence="5 6" key="3">
    <citation type="journal article" date="2015" name="Genome Announc.">
        <title>Draft Genome Sequence of the Archiascomycetous Yeast Saitoella complicata.</title>
        <authorList>
            <person name="Yamauchi K."/>
            <person name="Kondo S."/>
            <person name="Hamamoto M."/>
            <person name="Takahashi Y."/>
            <person name="Ogura Y."/>
            <person name="Hayashi T."/>
            <person name="Nishida H."/>
        </authorList>
    </citation>
    <scope>NUCLEOTIDE SEQUENCE [LARGE SCALE GENOMIC DNA]</scope>
    <source>
        <strain evidence="5 6">NRRL Y-17804</strain>
    </source>
</reference>
<organism evidence="5 6">
    <name type="scientific">Saitoella complicata (strain BCRC 22490 / CBS 7301 / JCM 7358 / NBRC 10748 / NRRL Y-17804)</name>
    <dbReference type="NCBI Taxonomy" id="698492"/>
    <lineage>
        <taxon>Eukaryota</taxon>
        <taxon>Fungi</taxon>
        <taxon>Dikarya</taxon>
        <taxon>Ascomycota</taxon>
        <taxon>Taphrinomycotina</taxon>
        <taxon>Taphrinomycotina incertae sedis</taxon>
        <taxon>Saitoella</taxon>
    </lineage>
</organism>
<evidence type="ECO:0000256" key="2">
    <source>
        <dbReference type="ARBA" id="ARBA00022737"/>
    </source>
</evidence>
<dbReference type="AlphaFoldDB" id="A0A0E9NJR4"/>
<reference evidence="5 6" key="1">
    <citation type="journal article" date="2011" name="J. Gen. Appl. Microbiol.">
        <title>Draft genome sequencing of the enigmatic yeast Saitoella complicata.</title>
        <authorList>
            <person name="Nishida H."/>
            <person name="Hamamoto M."/>
            <person name="Sugiyama J."/>
        </authorList>
    </citation>
    <scope>NUCLEOTIDE SEQUENCE [LARGE SCALE GENOMIC DNA]</scope>
    <source>
        <strain evidence="5 6">NRRL Y-17804</strain>
    </source>
</reference>
<evidence type="ECO:0000256" key="1">
    <source>
        <dbReference type="ARBA" id="ARBA00022574"/>
    </source>
</evidence>
<dbReference type="STRING" id="698492.A0A0E9NJR4"/>
<dbReference type="InterPro" id="IPR001680">
    <property type="entry name" value="WD40_rpt"/>
</dbReference>
<dbReference type="InterPro" id="IPR020472">
    <property type="entry name" value="WD40_PAC1"/>
</dbReference>
<dbReference type="Proteomes" id="UP000033140">
    <property type="component" value="Unassembled WGS sequence"/>
</dbReference>
<dbReference type="GO" id="GO:0035861">
    <property type="term" value="C:site of double-strand break"/>
    <property type="evidence" value="ECO:0007669"/>
    <property type="project" value="TreeGrafter"/>
</dbReference>
<dbReference type="Pfam" id="PF00400">
    <property type="entry name" value="WD40"/>
    <property type="match status" value="4"/>
</dbReference>
<gene>
    <name evidence="5" type="ORF">G7K_4257-t1</name>
</gene>
<dbReference type="InterPro" id="IPR015943">
    <property type="entry name" value="WD40/YVTN_repeat-like_dom_sf"/>
</dbReference>
<keyword evidence="2" id="KW-0677">Repeat</keyword>
<evidence type="ECO:0000256" key="4">
    <source>
        <dbReference type="SAM" id="MobiDB-lite"/>
    </source>
</evidence>
<feature type="repeat" description="WD" evidence="3">
    <location>
        <begin position="294"/>
        <end position="319"/>
    </location>
</feature>
<feature type="compositionally biased region" description="Polar residues" evidence="4">
    <location>
        <begin position="67"/>
        <end position="78"/>
    </location>
</feature>
<dbReference type="PRINTS" id="PR00320">
    <property type="entry name" value="GPROTEINBRPT"/>
</dbReference>
<evidence type="ECO:0000313" key="5">
    <source>
        <dbReference type="EMBL" id="GAO50122.1"/>
    </source>
</evidence>
<keyword evidence="6" id="KW-1185">Reference proteome</keyword>
<feature type="repeat" description="WD" evidence="3">
    <location>
        <begin position="134"/>
        <end position="166"/>
    </location>
</feature>
<dbReference type="SMART" id="SM00320">
    <property type="entry name" value="WD40"/>
    <property type="match status" value="5"/>
</dbReference>
<comment type="caution">
    <text evidence="5">The sequence shown here is derived from an EMBL/GenBank/DDBJ whole genome shotgun (WGS) entry which is preliminary data.</text>
</comment>
<evidence type="ECO:0000256" key="3">
    <source>
        <dbReference type="PROSITE-ProRule" id="PRU00221"/>
    </source>
</evidence>
<keyword evidence="1 3" id="KW-0853">WD repeat</keyword>
<dbReference type="PROSITE" id="PS50082">
    <property type="entry name" value="WD_REPEATS_2"/>
    <property type="match status" value="4"/>
</dbReference>
<reference evidence="5 6" key="2">
    <citation type="journal article" date="2014" name="J. Gen. Appl. Microbiol.">
        <title>The early diverging ascomycetous budding yeast Saitoella complicata has three histone deacetylases belonging to the Clr6, Hos2, and Rpd3 lineages.</title>
        <authorList>
            <person name="Nishida H."/>
            <person name="Matsumoto T."/>
            <person name="Kondo S."/>
            <person name="Hamamoto M."/>
            <person name="Yoshikawa H."/>
        </authorList>
    </citation>
    <scope>NUCLEOTIDE SEQUENCE [LARGE SCALE GENOMIC DNA]</scope>
    <source>
        <strain evidence="5 6">NRRL Y-17804</strain>
    </source>
</reference>
<dbReference type="PROSITE" id="PS50294">
    <property type="entry name" value="WD_REPEATS_REGION"/>
    <property type="match status" value="2"/>
</dbReference>
<proteinExistence type="predicted"/>
<feature type="repeat" description="WD" evidence="3">
    <location>
        <begin position="236"/>
        <end position="278"/>
    </location>
</feature>